<dbReference type="PANTHER" id="PTHR30250:SF10">
    <property type="entry name" value="LIPOPOLYSACCHARIDE BIOSYNTHESIS PROTEIN WZXC"/>
    <property type="match status" value="1"/>
</dbReference>
<accession>A0ABR6HMU2</accession>
<feature type="transmembrane region" description="Helical" evidence="7">
    <location>
        <begin position="270"/>
        <end position="292"/>
    </location>
</feature>
<keyword evidence="6 7" id="KW-0472">Membrane</keyword>
<evidence type="ECO:0000256" key="3">
    <source>
        <dbReference type="ARBA" id="ARBA00022475"/>
    </source>
</evidence>
<feature type="transmembrane region" description="Helical" evidence="7">
    <location>
        <begin position="65"/>
        <end position="85"/>
    </location>
</feature>
<protein>
    <submittedName>
        <fullName evidence="8">O-antigen/teichoic acid export membrane protein</fullName>
    </submittedName>
</protein>
<dbReference type="PANTHER" id="PTHR30250">
    <property type="entry name" value="PST FAMILY PREDICTED COLANIC ACID TRANSPORTER"/>
    <property type="match status" value="1"/>
</dbReference>
<organism evidence="8 9">
    <name type="scientific">Limimaricola variabilis</name>
    <dbReference type="NCBI Taxonomy" id="1492771"/>
    <lineage>
        <taxon>Bacteria</taxon>
        <taxon>Pseudomonadati</taxon>
        <taxon>Pseudomonadota</taxon>
        <taxon>Alphaproteobacteria</taxon>
        <taxon>Rhodobacterales</taxon>
        <taxon>Paracoccaceae</taxon>
        <taxon>Limimaricola</taxon>
    </lineage>
</organism>
<evidence type="ECO:0000313" key="8">
    <source>
        <dbReference type="EMBL" id="MBB3711873.1"/>
    </source>
</evidence>
<proteinExistence type="inferred from homology"/>
<keyword evidence="3" id="KW-1003">Cell membrane</keyword>
<gene>
    <name evidence="8" type="ORF">FHS00_001449</name>
</gene>
<evidence type="ECO:0000256" key="6">
    <source>
        <dbReference type="ARBA" id="ARBA00023136"/>
    </source>
</evidence>
<reference evidence="8 9" key="1">
    <citation type="submission" date="2020-08" db="EMBL/GenBank/DDBJ databases">
        <title>Genomic Encyclopedia of Type Strains, Phase III (KMG-III): the genomes of soil and plant-associated and newly described type strains.</title>
        <authorList>
            <person name="Whitman W."/>
        </authorList>
    </citation>
    <scope>NUCLEOTIDE SEQUENCE [LARGE SCALE GENOMIC DNA]</scope>
    <source>
        <strain evidence="8 9">CECT 8572</strain>
    </source>
</reference>
<dbReference type="InterPro" id="IPR050833">
    <property type="entry name" value="Poly_Biosynth_Transport"/>
</dbReference>
<comment type="subcellular location">
    <subcellularLocation>
        <location evidence="1">Cell membrane</location>
        <topology evidence="1">Multi-pass membrane protein</topology>
    </subcellularLocation>
</comment>
<keyword evidence="5 7" id="KW-1133">Transmembrane helix</keyword>
<evidence type="ECO:0000256" key="2">
    <source>
        <dbReference type="ARBA" id="ARBA00007430"/>
    </source>
</evidence>
<evidence type="ECO:0000313" key="9">
    <source>
        <dbReference type="Proteomes" id="UP000576152"/>
    </source>
</evidence>
<evidence type="ECO:0000256" key="7">
    <source>
        <dbReference type="SAM" id="Phobius"/>
    </source>
</evidence>
<dbReference type="EMBL" id="JACIBX010000004">
    <property type="protein sequence ID" value="MBB3711873.1"/>
    <property type="molecule type" value="Genomic_DNA"/>
</dbReference>
<keyword evidence="4 7" id="KW-0812">Transmembrane</keyword>
<comment type="caution">
    <text evidence="8">The sequence shown here is derived from an EMBL/GenBank/DDBJ whole genome shotgun (WGS) entry which is preliminary data.</text>
</comment>
<keyword evidence="9" id="KW-1185">Reference proteome</keyword>
<feature type="transmembrane region" description="Helical" evidence="7">
    <location>
        <begin position="339"/>
        <end position="359"/>
    </location>
</feature>
<sequence length="463" mass="48661">MTARGLEQVYLLVVMLLAARFMLPAEYGVYSIAVIFVTLIQTLTYTGFYHFIITSPADDRPVLDTGFWMLFALGAGGAALLSALAMPLAQLFEAPQLALVLTLLALAQPLASLEAWFAAMMLRRQAVNRHFMVMFAQNAVGLVVGVTLLWIWQSVYALVVFRYAKLLVSISLYALASRAWPGLSFSAALARRATMFSGGLYGAQAMGFLSRYGADLVLGVMFTTAEAGLYRFGNRVASGATDVVVQPMRSFAQTQFGAAGRKGLPMDEQLARFAGTVTVLAGGIAMVIVTFAADIVELVFQPAYLAAMVVTQALAVRAVLAVGPFLLEPVAAGLGRTGMVMRYNMFGAAVSLAAVFAAAPFGLAVLAWSQAVTGGLLTLGAIAVIGRSGGLRTGPALQRFGLALLLTLGYGAVLHLIRRATAEVIADPVTALLAGLALGVLAGFAAIAVAARLRVFQLAAFSG</sequence>
<feature type="transmembrane region" description="Helical" evidence="7">
    <location>
        <begin position="7"/>
        <end position="23"/>
    </location>
</feature>
<feature type="transmembrane region" description="Helical" evidence="7">
    <location>
        <begin position="429"/>
        <end position="451"/>
    </location>
</feature>
<feature type="transmembrane region" description="Helical" evidence="7">
    <location>
        <begin position="397"/>
        <end position="417"/>
    </location>
</feature>
<comment type="similarity">
    <text evidence="2">Belongs to the polysaccharide synthase family.</text>
</comment>
<feature type="transmembrane region" description="Helical" evidence="7">
    <location>
        <begin position="131"/>
        <end position="152"/>
    </location>
</feature>
<evidence type="ECO:0000256" key="1">
    <source>
        <dbReference type="ARBA" id="ARBA00004651"/>
    </source>
</evidence>
<evidence type="ECO:0000256" key="4">
    <source>
        <dbReference type="ARBA" id="ARBA00022692"/>
    </source>
</evidence>
<dbReference type="Proteomes" id="UP000576152">
    <property type="component" value="Unassembled WGS sequence"/>
</dbReference>
<name>A0ABR6HMU2_9RHOB</name>
<dbReference type="RefSeq" id="WP_246391166.1">
    <property type="nucleotide sequence ID" value="NZ_JACIBX010000004.1"/>
</dbReference>
<feature type="transmembrane region" description="Helical" evidence="7">
    <location>
        <begin position="29"/>
        <end position="53"/>
    </location>
</feature>
<feature type="transmembrane region" description="Helical" evidence="7">
    <location>
        <begin position="97"/>
        <end position="119"/>
    </location>
</feature>
<evidence type="ECO:0000256" key="5">
    <source>
        <dbReference type="ARBA" id="ARBA00022989"/>
    </source>
</evidence>
<dbReference type="Pfam" id="PF13440">
    <property type="entry name" value="Polysacc_synt_3"/>
    <property type="match status" value="1"/>
</dbReference>
<feature type="transmembrane region" description="Helical" evidence="7">
    <location>
        <begin position="304"/>
        <end position="327"/>
    </location>
</feature>